<sequence length="210" mass="22208">MGGGPARMSTGGPVAPSQVSVRVIDAEEPVDVESLAGLWVDSRPVGRVPAAGRVDRRDLASTLGRAIARDGVKAFVAALDGHDVGFVVLSRGPLLPLLDEPSVAIEHLFVQEDARRQGVGRALIARATTFAEQGGASQISTSVPAAGRDGQRFFARLGFTPFVVRRVASVSAVRRRLVPEPCLARDATVLRRRSLRARNMAGALRARSSA</sequence>
<dbReference type="EMBL" id="JBHSRD010000002">
    <property type="protein sequence ID" value="MFC6006143.1"/>
    <property type="molecule type" value="Genomic_DNA"/>
</dbReference>
<keyword evidence="2" id="KW-0012">Acyltransferase</keyword>
<evidence type="ECO:0000313" key="5">
    <source>
        <dbReference type="Proteomes" id="UP001596189"/>
    </source>
</evidence>
<keyword evidence="5" id="KW-1185">Reference proteome</keyword>
<evidence type="ECO:0000259" key="3">
    <source>
        <dbReference type="PROSITE" id="PS51186"/>
    </source>
</evidence>
<organism evidence="4 5">
    <name type="scientific">Angustibacter luteus</name>
    <dbReference type="NCBI Taxonomy" id="658456"/>
    <lineage>
        <taxon>Bacteria</taxon>
        <taxon>Bacillati</taxon>
        <taxon>Actinomycetota</taxon>
        <taxon>Actinomycetes</taxon>
        <taxon>Kineosporiales</taxon>
        <taxon>Kineosporiaceae</taxon>
    </lineage>
</organism>
<accession>A0ABW1JBL8</accession>
<dbReference type="InterPro" id="IPR016181">
    <property type="entry name" value="Acyl_CoA_acyltransferase"/>
</dbReference>
<gene>
    <name evidence="4" type="ORF">ACFQDO_03275</name>
</gene>
<evidence type="ECO:0000313" key="4">
    <source>
        <dbReference type="EMBL" id="MFC6006143.1"/>
    </source>
</evidence>
<dbReference type="Proteomes" id="UP001596189">
    <property type="component" value="Unassembled WGS sequence"/>
</dbReference>
<evidence type="ECO:0000256" key="1">
    <source>
        <dbReference type="ARBA" id="ARBA00022679"/>
    </source>
</evidence>
<reference evidence="5" key="1">
    <citation type="journal article" date="2019" name="Int. J. Syst. Evol. Microbiol.">
        <title>The Global Catalogue of Microorganisms (GCM) 10K type strain sequencing project: providing services to taxonomists for standard genome sequencing and annotation.</title>
        <authorList>
            <consortium name="The Broad Institute Genomics Platform"/>
            <consortium name="The Broad Institute Genome Sequencing Center for Infectious Disease"/>
            <person name="Wu L."/>
            <person name="Ma J."/>
        </authorList>
    </citation>
    <scope>NUCLEOTIDE SEQUENCE [LARGE SCALE GENOMIC DNA]</scope>
    <source>
        <strain evidence="5">KACC 14249</strain>
    </source>
</reference>
<name>A0ABW1JBL8_9ACTN</name>
<dbReference type="InterPro" id="IPR000182">
    <property type="entry name" value="GNAT_dom"/>
</dbReference>
<dbReference type="PROSITE" id="PS51186">
    <property type="entry name" value="GNAT"/>
    <property type="match status" value="1"/>
</dbReference>
<proteinExistence type="predicted"/>
<dbReference type="PANTHER" id="PTHR43877">
    <property type="entry name" value="AMINOALKYLPHOSPHONATE N-ACETYLTRANSFERASE-RELATED-RELATED"/>
    <property type="match status" value="1"/>
</dbReference>
<keyword evidence="1" id="KW-0808">Transferase</keyword>
<dbReference type="InterPro" id="IPR050832">
    <property type="entry name" value="Bact_Acetyltransf"/>
</dbReference>
<protein>
    <submittedName>
        <fullName evidence="4">GNAT family N-acetyltransferase</fullName>
    </submittedName>
</protein>
<feature type="domain" description="N-acetyltransferase" evidence="3">
    <location>
        <begin position="22"/>
        <end position="180"/>
    </location>
</feature>
<comment type="caution">
    <text evidence="4">The sequence shown here is derived from an EMBL/GenBank/DDBJ whole genome shotgun (WGS) entry which is preliminary data.</text>
</comment>
<dbReference type="RefSeq" id="WP_345717002.1">
    <property type="nucleotide sequence ID" value="NZ_BAABFP010000005.1"/>
</dbReference>
<evidence type="ECO:0000256" key="2">
    <source>
        <dbReference type="ARBA" id="ARBA00023315"/>
    </source>
</evidence>
<dbReference type="Gene3D" id="3.40.630.30">
    <property type="match status" value="1"/>
</dbReference>
<dbReference type="CDD" id="cd04301">
    <property type="entry name" value="NAT_SF"/>
    <property type="match status" value="1"/>
</dbReference>
<dbReference type="PANTHER" id="PTHR43877:SF1">
    <property type="entry name" value="ACETYLTRANSFERASE"/>
    <property type="match status" value="1"/>
</dbReference>
<dbReference type="SUPFAM" id="SSF55729">
    <property type="entry name" value="Acyl-CoA N-acyltransferases (Nat)"/>
    <property type="match status" value="1"/>
</dbReference>
<dbReference type="Pfam" id="PF00583">
    <property type="entry name" value="Acetyltransf_1"/>
    <property type="match status" value="1"/>
</dbReference>